<feature type="transmembrane region" description="Helical" evidence="6">
    <location>
        <begin position="203"/>
        <end position="223"/>
    </location>
</feature>
<feature type="transmembrane region" description="Helical" evidence="6">
    <location>
        <begin position="140"/>
        <end position="160"/>
    </location>
</feature>
<dbReference type="EMBL" id="FOOX01000037">
    <property type="protein sequence ID" value="SFH40711.1"/>
    <property type="molecule type" value="Genomic_DNA"/>
</dbReference>
<feature type="transmembrane region" description="Helical" evidence="6">
    <location>
        <begin position="116"/>
        <end position="134"/>
    </location>
</feature>
<feature type="domain" description="EamA" evidence="7">
    <location>
        <begin position="23"/>
        <end position="130"/>
    </location>
</feature>
<sequence length="297" mass="32320">MVNLCFSMIFSFLCQFKILNSAIGSPFTFSALRFIIGGVLLVGLTLALRMGVPAREDWLALVVLGLLQTTLTFGLVFYAMQSVPAGITSVLLYSYPIIVNLMAYFLLGERLNLKNIVGLLTGFSGLIIIFSTDGFQSGSIYGKILIIIAAINWGLATVFLRRRFPTHNKLQVTAWQMFFGGVLTLLIVPFIEGGISLSLVTAWAALLFTSVFASAMAFSLWFYVLDFWGVGRASVFIFLVPVCGVFFATLLLGEDLTIKLALGLIAVVIGIWLVNAAAGKKSNSNEHDSSQNLLVES</sequence>
<dbReference type="Gene3D" id="1.10.3730.20">
    <property type="match status" value="1"/>
</dbReference>
<comment type="subcellular location">
    <subcellularLocation>
        <location evidence="1">Membrane</location>
        <topology evidence="1">Multi-pass membrane protein</topology>
    </subcellularLocation>
</comment>
<feature type="transmembrane region" description="Helical" evidence="6">
    <location>
        <begin position="86"/>
        <end position="107"/>
    </location>
</feature>
<dbReference type="AlphaFoldDB" id="A0A1I2ZUE7"/>
<feature type="domain" description="EamA" evidence="7">
    <location>
        <begin position="142"/>
        <end position="275"/>
    </location>
</feature>
<reference evidence="9" key="1">
    <citation type="submission" date="2016-10" db="EMBL/GenBank/DDBJ databases">
        <authorList>
            <person name="Varghese N."/>
            <person name="Submissions S."/>
        </authorList>
    </citation>
    <scope>NUCLEOTIDE SEQUENCE [LARGE SCALE GENOMIC DNA]</scope>
    <source>
        <strain evidence="9">DSM 17038</strain>
    </source>
</reference>
<evidence type="ECO:0000256" key="2">
    <source>
        <dbReference type="ARBA" id="ARBA00007362"/>
    </source>
</evidence>
<evidence type="ECO:0000256" key="6">
    <source>
        <dbReference type="SAM" id="Phobius"/>
    </source>
</evidence>
<feature type="transmembrane region" description="Helical" evidence="6">
    <location>
        <begin position="258"/>
        <end position="278"/>
    </location>
</feature>
<dbReference type="InterPro" id="IPR037185">
    <property type="entry name" value="EmrE-like"/>
</dbReference>
<keyword evidence="5 6" id="KW-0472">Membrane</keyword>
<dbReference type="InterPro" id="IPR000620">
    <property type="entry name" value="EamA_dom"/>
</dbReference>
<evidence type="ECO:0000259" key="7">
    <source>
        <dbReference type="Pfam" id="PF00892"/>
    </source>
</evidence>
<proteinExistence type="inferred from homology"/>
<evidence type="ECO:0000313" key="9">
    <source>
        <dbReference type="Proteomes" id="UP000199337"/>
    </source>
</evidence>
<evidence type="ECO:0000256" key="1">
    <source>
        <dbReference type="ARBA" id="ARBA00004141"/>
    </source>
</evidence>
<dbReference type="PANTHER" id="PTHR32322">
    <property type="entry name" value="INNER MEMBRANE TRANSPORTER"/>
    <property type="match status" value="1"/>
</dbReference>
<dbReference type="GO" id="GO:0016020">
    <property type="term" value="C:membrane"/>
    <property type="evidence" value="ECO:0007669"/>
    <property type="project" value="UniProtKB-SubCell"/>
</dbReference>
<accession>A0A1I2ZUE7</accession>
<dbReference type="SUPFAM" id="SSF103481">
    <property type="entry name" value="Multidrug resistance efflux transporter EmrE"/>
    <property type="match status" value="2"/>
</dbReference>
<evidence type="ECO:0000256" key="4">
    <source>
        <dbReference type="ARBA" id="ARBA00022989"/>
    </source>
</evidence>
<dbReference type="InterPro" id="IPR050638">
    <property type="entry name" value="AA-Vitamin_Transporters"/>
</dbReference>
<dbReference type="PANTHER" id="PTHR32322:SF2">
    <property type="entry name" value="EAMA DOMAIN-CONTAINING PROTEIN"/>
    <property type="match status" value="1"/>
</dbReference>
<protein>
    <submittedName>
        <fullName evidence="8">Threonine/homoserine efflux transporter RhtA</fullName>
    </submittedName>
</protein>
<keyword evidence="9" id="KW-1185">Reference proteome</keyword>
<name>A0A1I2ZUE7_9FIRM</name>
<dbReference type="Pfam" id="PF00892">
    <property type="entry name" value="EamA"/>
    <property type="match status" value="2"/>
</dbReference>
<organism evidence="8 9">
    <name type="scientific">Desulfotruncus arcticus DSM 17038</name>
    <dbReference type="NCBI Taxonomy" id="1121424"/>
    <lineage>
        <taxon>Bacteria</taxon>
        <taxon>Bacillati</taxon>
        <taxon>Bacillota</taxon>
        <taxon>Clostridia</taxon>
        <taxon>Eubacteriales</taxon>
        <taxon>Desulfallaceae</taxon>
        <taxon>Desulfotruncus</taxon>
    </lineage>
</organism>
<dbReference type="Proteomes" id="UP000199337">
    <property type="component" value="Unassembled WGS sequence"/>
</dbReference>
<dbReference type="STRING" id="341036.SAMN05660649_05098"/>
<feature type="transmembrane region" description="Helical" evidence="6">
    <location>
        <begin position="172"/>
        <end position="191"/>
    </location>
</feature>
<feature type="transmembrane region" description="Helical" evidence="6">
    <location>
        <begin position="58"/>
        <end position="80"/>
    </location>
</feature>
<evidence type="ECO:0000256" key="3">
    <source>
        <dbReference type="ARBA" id="ARBA00022692"/>
    </source>
</evidence>
<evidence type="ECO:0000313" key="8">
    <source>
        <dbReference type="EMBL" id="SFH40711.1"/>
    </source>
</evidence>
<keyword evidence="3 6" id="KW-0812">Transmembrane</keyword>
<feature type="transmembrane region" description="Helical" evidence="6">
    <location>
        <begin position="235"/>
        <end position="252"/>
    </location>
</feature>
<comment type="similarity">
    <text evidence="2">Belongs to the EamA transporter family.</text>
</comment>
<gene>
    <name evidence="8" type="ORF">SAMN05660649_05098</name>
</gene>
<keyword evidence="4 6" id="KW-1133">Transmembrane helix</keyword>
<evidence type="ECO:0000256" key="5">
    <source>
        <dbReference type="ARBA" id="ARBA00023136"/>
    </source>
</evidence>
<feature type="transmembrane region" description="Helical" evidence="6">
    <location>
        <begin position="31"/>
        <end position="51"/>
    </location>
</feature>